<dbReference type="Pfam" id="PF01047">
    <property type="entry name" value="MarR"/>
    <property type="match status" value="1"/>
</dbReference>
<gene>
    <name evidence="5" type="ORF">LC0644_1995</name>
</gene>
<organism evidence="5 6">
    <name type="scientific">Lacticaseibacillus paracasei NRIC 0644</name>
    <dbReference type="NCBI Taxonomy" id="1435038"/>
    <lineage>
        <taxon>Bacteria</taxon>
        <taxon>Bacillati</taxon>
        <taxon>Bacillota</taxon>
        <taxon>Bacilli</taxon>
        <taxon>Lactobacillales</taxon>
        <taxon>Lactobacillaceae</taxon>
        <taxon>Lacticaseibacillus</taxon>
    </lineage>
</organism>
<evidence type="ECO:0000313" key="5">
    <source>
        <dbReference type="EMBL" id="GAN37406.1"/>
    </source>
</evidence>
<evidence type="ECO:0000256" key="2">
    <source>
        <dbReference type="ARBA" id="ARBA00023125"/>
    </source>
</evidence>
<dbReference type="GO" id="GO:0003700">
    <property type="term" value="F:DNA-binding transcription factor activity"/>
    <property type="evidence" value="ECO:0007669"/>
    <property type="project" value="InterPro"/>
</dbReference>
<evidence type="ECO:0000256" key="3">
    <source>
        <dbReference type="ARBA" id="ARBA00023163"/>
    </source>
</evidence>
<dbReference type="SMART" id="SM00347">
    <property type="entry name" value="HTH_MARR"/>
    <property type="match status" value="1"/>
</dbReference>
<reference evidence="6" key="1">
    <citation type="submission" date="2014-05" db="EMBL/GenBank/DDBJ databases">
        <title>Whole genome sequencing of Lactobacillus casei NRIC0644.</title>
        <authorList>
            <person name="Atarashi H."/>
            <person name="Yoshida Y."/>
            <person name="Fujimura S."/>
            <person name="Tanaka N."/>
            <person name="Shiwa Y."/>
            <person name="Yoshikawa H."/>
            <person name="Okada S."/>
            <person name="Nakagawa J."/>
        </authorList>
    </citation>
    <scope>NUCLEOTIDE SEQUENCE [LARGE SCALE GENOMIC DNA]</scope>
    <source>
        <strain evidence="6">NRIC0644</strain>
    </source>
</reference>
<evidence type="ECO:0000259" key="4">
    <source>
        <dbReference type="PROSITE" id="PS50995"/>
    </source>
</evidence>
<evidence type="ECO:0000256" key="1">
    <source>
        <dbReference type="ARBA" id="ARBA00023015"/>
    </source>
</evidence>
<dbReference type="InterPro" id="IPR036388">
    <property type="entry name" value="WH-like_DNA-bd_sf"/>
</dbReference>
<feature type="domain" description="HTH marR-type" evidence="4">
    <location>
        <begin position="1"/>
        <end position="133"/>
    </location>
</feature>
<dbReference type="GO" id="GO:0003677">
    <property type="term" value="F:DNA binding"/>
    <property type="evidence" value="ECO:0007669"/>
    <property type="project" value="UniProtKB-KW"/>
</dbReference>
<sequence length="138" mass="15494">MKKQYLAASQSVNQFNRLFSPVSTSEIPLNQQNLLFWMATDATPRTPTSLAKEMHVTKAAITKASSPLIDRGLLEKQPDPEDCRSFKLVLSEEGEQAIEDLGPEYLGNLERLYHELGEKKYLKLIKLLSQATGTLVTE</sequence>
<evidence type="ECO:0000313" key="6">
    <source>
        <dbReference type="Proteomes" id="UP000032552"/>
    </source>
</evidence>
<dbReference type="InterPro" id="IPR000835">
    <property type="entry name" value="HTH_MarR-typ"/>
</dbReference>
<accession>A0A0C9PQY8</accession>
<dbReference type="InterPro" id="IPR036390">
    <property type="entry name" value="WH_DNA-bd_sf"/>
</dbReference>
<comment type="caution">
    <text evidence="5">The sequence shown here is derived from an EMBL/GenBank/DDBJ whole genome shotgun (WGS) entry which is preliminary data.</text>
</comment>
<dbReference type="AlphaFoldDB" id="A0A0C9PQY8"/>
<dbReference type="PANTHER" id="PTHR42756:SF1">
    <property type="entry name" value="TRANSCRIPTIONAL REPRESSOR OF EMRAB OPERON"/>
    <property type="match status" value="1"/>
</dbReference>
<keyword evidence="1" id="KW-0805">Transcription regulation</keyword>
<keyword evidence="2" id="KW-0238">DNA-binding</keyword>
<dbReference type="GeneID" id="57091204"/>
<name>A0A0C9PQY8_LACPA</name>
<dbReference type="PANTHER" id="PTHR42756">
    <property type="entry name" value="TRANSCRIPTIONAL REGULATOR, MARR"/>
    <property type="match status" value="1"/>
</dbReference>
<dbReference type="EMBL" id="BAYM01000156">
    <property type="protein sequence ID" value="GAN37406.1"/>
    <property type="molecule type" value="Genomic_DNA"/>
</dbReference>
<dbReference type="SUPFAM" id="SSF46785">
    <property type="entry name" value="Winged helix' DNA-binding domain"/>
    <property type="match status" value="1"/>
</dbReference>
<dbReference type="Proteomes" id="UP000032552">
    <property type="component" value="Unassembled WGS sequence"/>
</dbReference>
<dbReference type="RefSeq" id="WP_003567813.1">
    <property type="nucleotide sequence ID" value="NZ_BAYM01000156.1"/>
</dbReference>
<proteinExistence type="predicted"/>
<dbReference type="PROSITE" id="PS50995">
    <property type="entry name" value="HTH_MARR_2"/>
    <property type="match status" value="1"/>
</dbReference>
<keyword evidence="3" id="KW-0804">Transcription</keyword>
<protein>
    <submittedName>
        <fullName evidence="5">Transcriptional regulator</fullName>
    </submittedName>
</protein>
<dbReference type="Gene3D" id="1.10.10.10">
    <property type="entry name" value="Winged helix-like DNA-binding domain superfamily/Winged helix DNA-binding domain"/>
    <property type="match status" value="1"/>
</dbReference>